<evidence type="ECO:0000256" key="4">
    <source>
        <dbReference type="ARBA" id="ARBA00022723"/>
    </source>
</evidence>
<keyword evidence="6" id="KW-0862">Zinc</keyword>
<dbReference type="SUPFAM" id="SSF52317">
    <property type="entry name" value="Class I glutamine amidotransferase-like"/>
    <property type="match status" value="1"/>
</dbReference>
<comment type="caution">
    <text evidence="10">The sequence shown here is derived from an EMBL/GenBank/DDBJ whole genome shotgun (WGS) entry which is preliminary data.</text>
</comment>
<dbReference type="InterPro" id="IPR003476">
    <property type="entry name" value="Glyco_hydro_42"/>
</dbReference>
<keyword evidence="4" id="KW-0479">Metal-binding</keyword>
<evidence type="ECO:0000256" key="5">
    <source>
        <dbReference type="ARBA" id="ARBA00022801"/>
    </source>
</evidence>
<proteinExistence type="inferred from homology"/>
<evidence type="ECO:0000259" key="9">
    <source>
        <dbReference type="Pfam" id="PF08532"/>
    </source>
</evidence>
<dbReference type="STRING" id="1423754.FC39_GL000555"/>
<protein>
    <recommendedName>
        <fullName evidence="3">beta-galactosidase</fullName>
        <ecNumber evidence="3">3.2.1.23</ecNumber>
    </recommendedName>
</protein>
<dbReference type="PANTHER" id="PTHR36447">
    <property type="entry name" value="BETA-GALACTOSIDASE GANA"/>
    <property type="match status" value="1"/>
</dbReference>
<dbReference type="SUPFAM" id="SSF51445">
    <property type="entry name" value="(Trans)glycosidases"/>
    <property type="match status" value="1"/>
</dbReference>
<dbReference type="PATRIC" id="fig|1423754.3.peg.575"/>
<dbReference type="EC" id="3.2.1.23" evidence="3"/>
<dbReference type="Gene3D" id="3.20.20.80">
    <property type="entry name" value="Glycosidases"/>
    <property type="match status" value="1"/>
</dbReference>
<dbReference type="RefSeq" id="WP_025080463.1">
    <property type="nucleotide sequence ID" value="NZ_AZGI01000015.1"/>
</dbReference>
<evidence type="ECO:0000256" key="3">
    <source>
        <dbReference type="ARBA" id="ARBA00012756"/>
    </source>
</evidence>
<dbReference type="InterPro" id="IPR029062">
    <property type="entry name" value="Class_I_gatase-like"/>
</dbReference>
<dbReference type="eggNOG" id="COG1874">
    <property type="taxonomic scope" value="Bacteria"/>
</dbReference>
<dbReference type="GO" id="GO:0009341">
    <property type="term" value="C:beta-galactosidase complex"/>
    <property type="evidence" value="ECO:0007669"/>
    <property type="project" value="InterPro"/>
</dbReference>
<dbReference type="CDD" id="cd03143">
    <property type="entry name" value="A4_beta-galactosidase_middle_domain"/>
    <property type="match status" value="1"/>
</dbReference>
<evidence type="ECO:0000259" key="8">
    <source>
        <dbReference type="Pfam" id="PF02449"/>
    </source>
</evidence>
<dbReference type="Pfam" id="PF08532">
    <property type="entry name" value="Glyco_hydro_42M"/>
    <property type="match status" value="1"/>
</dbReference>
<dbReference type="GO" id="GO:0046872">
    <property type="term" value="F:metal ion binding"/>
    <property type="evidence" value="ECO:0007669"/>
    <property type="project" value="UniProtKB-KW"/>
</dbReference>
<dbReference type="Gene3D" id="3.40.50.880">
    <property type="match status" value="1"/>
</dbReference>
<evidence type="ECO:0000256" key="7">
    <source>
        <dbReference type="ARBA" id="ARBA00023295"/>
    </source>
</evidence>
<dbReference type="AlphaFoldDB" id="A0A0R1YMS5"/>
<dbReference type="Proteomes" id="UP000051223">
    <property type="component" value="Unassembled WGS sequence"/>
</dbReference>
<evidence type="ECO:0000256" key="1">
    <source>
        <dbReference type="ARBA" id="ARBA00001412"/>
    </source>
</evidence>
<dbReference type="GO" id="GO:0005975">
    <property type="term" value="P:carbohydrate metabolic process"/>
    <property type="evidence" value="ECO:0007669"/>
    <property type="project" value="InterPro"/>
</dbReference>
<organism evidence="10 11">
    <name type="scientific">Lactobacillus hamsteri DSM 5661 = JCM 6256</name>
    <dbReference type="NCBI Taxonomy" id="1423754"/>
    <lineage>
        <taxon>Bacteria</taxon>
        <taxon>Bacillati</taxon>
        <taxon>Bacillota</taxon>
        <taxon>Bacilli</taxon>
        <taxon>Lactobacillales</taxon>
        <taxon>Lactobacillaceae</taxon>
        <taxon>Lactobacillus</taxon>
    </lineage>
</organism>
<name>A0A0R1YMS5_9LACO</name>
<dbReference type="InterPro" id="IPR013738">
    <property type="entry name" value="Beta_galactosidase_Trimer"/>
</dbReference>
<evidence type="ECO:0000313" key="10">
    <source>
        <dbReference type="EMBL" id="KRM40531.1"/>
    </source>
</evidence>
<evidence type="ECO:0000256" key="6">
    <source>
        <dbReference type="ARBA" id="ARBA00022833"/>
    </source>
</evidence>
<feature type="domain" description="Beta-galactosidase trimerisation" evidence="9">
    <location>
        <begin position="573"/>
        <end position="770"/>
    </location>
</feature>
<dbReference type="OrthoDB" id="9800974at2"/>
<dbReference type="EMBL" id="AZGI01000015">
    <property type="protein sequence ID" value="KRM40531.1"/>
    <property type="molecule type" value="Genomic_DNA"/>
</dbReference>
<evidence type="ECO:0000256" key="2">
    <source>
        <dbReference type="ARBA" id="ARBA00005940"/>
    </source>
</evidence>
<dbReference type="SUPFAM" id="SSF51011">
    <property type="entry name" value="Glycosyl hydrolase domain"/>
    <property type="match status" value="1"/>
</dbReference>
<comment type="catalytic activity">
    <reaction evidence="1">
        <text>Hydrolysis of terminal non-reducing beta-D-galactose residues in beta-D-galactosides.</text>
        <dbReference type="EC" id="3.2.1.23"/>
    </reaction>
</comment>
<dbReference type="PANTHER" id="PTHR36447:SF2">
    <property type="entry name" value="BETA-GALACTOSIDASE YESZ"/>
    <property type="match status" value="1"/>
</dbReference>
<reference evidence="10 11" key="1">
    <citation type="journal article" date="2015" name="Genome Announc.">
        <title>Expanding the biotechnology potential of lactobacilli through comparative genomics of 213 strains and associated genera.</title>
        <authorList>
            <person name="Sun Z."/>
            <person name="Harris H.M."/>
            <person name="McCann A."/>
            <person name="Guo C."/>
            <person name="Argimon S."/>
            <person name="Zhang W."/>
            <person name="Yang X."/>
            <person name="Jeffery I.B."/>
            <person name="Cooney J.C."/>
            <person name="Kagawa T.F."/>
            <person name="Liu W."/>
            <person name="Song Y."/>
            <person name="Salvetti E."/>
            <person name="Wrobel A."/>
            <person name="Rasinkangas P."/>
            <person name="Parkhill J."/>
            <person name="Rea M.C."/>
            <person name="O'Sullivan O."/>
            <person name="Ritari J."/>
            <person name="Douillard F.P."/>
            <person name="Paul Ross R."/>
            <person name="Yang R."/>
            <person name="Briner A.E."/>
            <person name="Felis G.E."/>
            <person name="de Vos W.M."/>
            <person name="Barrangou R."/>
            <person name="Klaenhammer T.R."/>
            <person name="Caufield P.W."/>
            <person name="Cui Y."/>
            <person name="Zhang H."/>
            <person name="O'Toole P.W."/>
        </authorList>
    </citation>
    <scope>NUCLEOTIDE SEQUENCE [LARGE SCALE GENOMIC DNA]</scope>
    <source>
        <strain evidence="10 11">DSM 5661</strain>
    </source>
</reference>
<accession>A0A0R1YMS5</accession>
<keyword evidence="11" id="KW-1185">Reference proteome</keyword>
<dbReference type="Pfam" id="PF02449">
    <property type="entry name" value="Glyco_hydro_42"/>
    <property type="match status" value="1"/>
</dbReference>
<feature type="domain" description="Glycoside hydrolase family 42 N-terminal" evidence="8">
    <location>
        <begin position="196"/>
        <end position="559"/>
    </location>
</feature>
<dbReference type="GO" id="GO:0004565">
    <property type="term" value="F:beta-galactosidase activity"/>
    <property type="evidence" value="ECO:0007669"/>
    <property type="project" value="UniProtKB-EC"/>
</dbReference>
<comment type="similarity">
    <text evidence="2">Belongs to the glycosyl hydrolase 42 family.</text>
</comment>
<gene>
    <name evidence="10" type="ORF">FC39_GL000555</name>
</gene>
<evidence type="ECO:0000313" key="11">
    <source>
        <dbReference type="Proteomes" id="UP000051223"/>
    </source>
</evidence>
<dbReference type="InterPro" id="IPR013529">
    <property type="entry name" value="Glyco_hydro_42_N"/>
</dbReference>
<keyword evidence="7" id="KW-0326">Glycosidase</keyword>
<dbReference type="InterPro" id="IPR017853">
    <property type="entry name" value="GH"/>
</dbReference>
<keyword evidence="5" id="KW-0378">Hydrolase</keyword>
<sequence>MKIFFIQRKSKIILDDDQITTFLNSKKFPHKDNIEIHFINYNSEKEWQEIKVVKDDIVILGLGRSFNPNYVRKELNKQIRFFMAKDAKVVLATECRYFDEMEKYYDKDTDNLLIHKLSKDYRLPVLDIYSFINSWYLSANNEEKEIALEQVPGLETKQQFKSVQSKKLFTNFIARWLYHHFFMPTKQEYFYGASMYPEVWNDEVVEKDINSLHKSGFNTVRIGEFFWDKLEPEEGHYDMNYLKNLLDKYQKININVILGIPSPTPPRWFTIHYPQTRIVNKDGQIDEHGSRQHVCTNNLIFRKKVYELTKQIANIAKKYSNVKAIQIDNEFKCHVDQCFCPTCKILWHRWLKEKYLTIDRLNQAWGTNIWSEGYPNFDAVVMPVKTPFAHNAGLENTFAKFTQDTVNDFASGIIQILIAKTNIPILHNTSMNFNLDNFELFNQLDFVGYDTYPRFDEYWNFHINLDLWRNLKDNKKFYLLETCSSHVGFIGNYVPPYPRGYLVTEIFLGYAAGLSSILFWPYRAQPVGVEQTHGAVLTQAGTPDLGYKDVVKGGNLLQQLKPILETTTIKESKVAIVYSDATKIYMNTESGGIYRYRPTFTEIYEAVTRRGISVEIINENDDFSKYKYVFVPFIRYVSDHLLNKFKNFTKMGGKLYLGPLTGDRTIEGNWHKDINGLGKLGEWLQVKDVIQYLSSEEKTVAKIHIKEKNDQFKDLVTLFNTDYPIKGFVTDAQVAEKRSITYQKNNVTYIGGMPRNCMKSPFWDELLAPIKKESQIIMDDGIYKYERENNQNTFIFLANMSDHASNYNLNINYKNMNNEIVEIGQHTMPAFSYQILKLKK</sequence>